<feature type="compositionally biased region" description="Basic and acidic residues" evidence="1">
    <location>
        <begin position="339"/>
        <end position="348"/>
    </location>
</feature>
<evidence type="ECO:0000313" key="3">
    <source>
        <dbReference type="Proteomes" id="UP000008312"/>
    </source>
</evidence>
<dbReference type="OrthoDB" id="10330450at2759"/>
<dbReference type="Proteomes" id="UP000008312">
    <property type="component" value="Unassembled WGS sequence"/>
</dbReference>
<organism evidence="2">
    <name type="scientific">Blastocystis hominis</name>
    <dbReference type="NCBI Taxonomy" id="12968"/>
    <lineage>
        <taxon>Eukaryota</taxon>
        <taxon>Sar</taxon>
        <taxon>Stramenopiles</taxon>
        <taxon>Bigyra</taxon>
        <taxon>Opalozoa</taxon>
        <taxon>Opalinata</taxon>
        <taxon>Blastocystidae</taxon>
        <taxon>Blastocystis</taxon>
    </lineage>
</organism>
<dbReference type="EMBL" id="FN668639">
    <property type="protein sequence ID" value="CBK20887.2"/>
    <property type="molecule type" value="Genomic_DNA"/>
</dbReference>
<dbReference type="InParanoid" id="D8LX92"/>
<proteinExistence type="predicted"/>
<dbReference type="RefSeq" id="XP_012894935.1">
    <property type="nucleotide sequence ID" value="XM_013039481.1"/>
</dbReference>
<dbReference type="GeneID" id="24918413"/>
<dbReference type="AlphaFoldDB" id="D8LX92"/>
<accession>D8LX92</accession>
<sequence>MPTPKSYKVEKVSTDELAKRAMDVCREMLEIICERTSKDGDDDVVNTTTCELHYFGKNQQLKISKVADSLYSSLKDVLRYVMDETTKRSDGLYKFQIPKHTSYIGSIIKSTAIEVIARNENHMKYLQSLTSQTNKYRFEASSTQFLHLYYDTILRLYDRGFLFEDDPELREIHQLLTSGSAQCTTDALGNKSITLYASNPMNSRLTTRNRVIFPYLRRLLETQKAAQVTKRRVDSLNEQLPPSAEIQHALEEKMREEMKKSRERGHSAARNGAVALSASGARLLEEQLQQRAGGATGVVFEAGEIAQQAVPQAIYHDVFEAAQAGRGFGAVRGGWSVEDPEHHARPEVCPEANEAGGGGGGHELEHAGN</sequence>
<protein>
    <submittedName>
        <fullName evidence="2">Uncharacterized protein</fullName>
    </submittedName>
</protein>
<feature type="region of interest" description="Disordered" evidence="1">
    <location>
        <begin position="339"/>
        <end position="369"/>
    </location>
</feature>
<evidence type="ECO:0000313" key="2">
    <source>
        <dbReference type="EMBL" id="CBK20887.2"/>
    </source>
</evidence>
<keyword evidence="3" id="KW-1185">Reference proteome</keyword>
<gene>
    <name evidence="2" type="ORF">GSBLH_T00001135001</name>
</gene>
<reference evidence="2" key="1">
    <citation type="submission" date="2010-02" db="EMBL/GenBank/DDBJ databases">
        <title>Sequencing and annotation of the Blastocystis hominis genome.</title>
        <authorList>
            <person name="Wincker P."/>
        </authorList>
    </citation>
    <scope>NUCLEOTIDE SEQUENCE</scope>
    <source>
        <strain evidence="2">Singapore isolate B</strain>
    </source>
</reference>
<evidence type="ECO:0000256" key="1">
    <source>
        <dbReference type="SAM" id="MobiDB-lite"/>
    </source>
</evidence>
<name>D8LX92_BLAHO</name>